<dbReference type="GO" id="GO:0005634">
    <property type="term" value="C:nucleus"/>
    <property type="evidence" value="ECO:0007669"/>
    <property type="project" value="TreeGrafter"/>
</dbReference>
<dbReference type="SMART" id="SM00490">
    <property type="entry name" value="HELICc"/>
    <property type="match status" value="1"/>
</dbReference>
<dbReference type="Pfam" id="PF00270">
    <property type="entry name" value="DEAD"/>
    <property type="match status" value="1"/>
</dbReference>
<evidence type="ECO:0000259" key="9">
    <source>
        <dbReference type="PROSITE" id="PS51192"/>
    </source>
</evidence>
<comment type="similarity">
    <text evidence="1">Belongs to the helicase family. RecQ subfamily.</text>
</comment>
<feature type="domain" description="Helicase ATP-binding" evidence="9">
    <location>
        <begin position="99"/>
        <end position="268"/>
    </location>
</feature>
<evidence type="ECO:0000256" key="4">
    <source>
        <dbReference type="ARBA" id="ARBA00022806"/>
    </source>
</evidence>
<dbReference type="CDD" id="cd18018">
    <property type="entry name" value="DEXHc_RecQ4-like"/>
    <property type="match status" value="1"/>
</dbReference>
<dbReference type="GO" id="GO:0009378">
    <property type="term" value="F:four-way junction helicase activity"/>
    <property type="evidence" value="ECO:0007669"/>
    <property type="project" value="TreeGrafter"/>
</dbReference>
<organism evidence="11 12">
    <name type="scientific">Morchella conica CCBAS932</name>
    <dbReference type="NCBI Taxonomy" id="1392247"/>
    <lineage>
        <taxon>Eukaryota</taxon>
        <taxon>Fungi</taxon>
        <taxon>Dikarya</taxon>
        <taxon>Ascomycota</taxon>
        <taxon>Pezizomycotina</taxon>
        <taxon>Pezizomycetes</taxon>
        <taxon>Pezizales</taxon>
        <taxon>Morchellaceae</taxon>
        <taxon>Morchella</taxon>
    </lineage>
</organism>
<dbReference type="Gene3D" id="3.40.50.300">
    <property type="entry name" value="P-loop containing nucleotide triphosphate hydrolases"/>
    <property type="match status" value="2"/>
</dbReference>
<dbReference type="OrthoDB" id="2608216at2759"/>
<dbReference type="InterPro" id="IPR011545">
    <property type="entry name" value="DEAD/DEAH_box_helicase_dom"/>
</dbReference>
<keyword evidence="5" id="KW-0067">ATP-binding</keyword>
<gene>
    <name evidence="11" type="ORF">P167DRAFT_518407</name>
</gene>
<dbReference type="GO" id="GO:0005737">
    <property type="term" value="C:cytoplasm"/>
    <property type="evidence" value="ECO:0007669"/>
    <property type="project" value="TreeGrafter"/>
</dbReference>
<evidence type="ECO:0000256" key="8">
    <source>
        <dbReference type="SAM" id="MobiDB-lite"/>
    </source>
</evidence>
<dbReference type="STRING" id="1392247.A0A3N4L516"/>
<dbReference type="InterPro" id="IPR001650">
    <property type="entry name" value="Helicase_C-like"/>
</dbReference>
<dbReference type="InterPro" id="IPR004589">
    <property type="entry name" value="DNA_helicase_ATP-dep_RecQ"/>
</dbReference>
<feature type="domain" description="Helicase C-terminal" evidence="10">
    <location>
        <begin position="292"/>
        <end position="439"/>
    </location>
</feature>
<accession>A0A3N4L516</accession>
<dbReference type="Proteomes" id="UP000277580">
    <property type="component" value="Unassembled WGS sequence"/>
</dbReference>
<dbReference type="PANTHER" id="PTHR13710">
    <property type="entry name" value="DNA HELICASE RECQ FAMILY MEMBER"/>
    <property type="match status" value="1"/>
</dbReference>
<dbReference type="InterPro" id="IPR014001">
    <property type="entry name" value="Helicase_ATP-bd"/>
</dbReference>
<dbReference type="PROSITE" id="PS51194">
    <property type="entry name" value="HELICASE_CTER"/>
    <property type="match status" value="1"/>
</dbReference>
<evidence type="ECO:0000256" key="7">
    <source>
        <dbReference type="ARBA" id="ARBA00034808"/>
    </source>
</evidence>
<dbReference type="SMART" id="SM00487">
    <property type="entry name" value="DEXDc"/>
    <property type="match status" value="1"/>
</dbReference>
<evidence type="ECO:0000256" key="2">
    <source>
        <dbReference type="ARBA" id="ARBA00022741"/>
    </source>
</evidence>
<comment type="catalytic activity">
    <reaction evidence="6">
        <text>Couples ATP hydrolysis with the unwinding of duplex DNA by translocating in the 3'-5' direction.</text>
        <dbReference type="EC" id="5.6.2.4"/>
    </reaction>
</comment>
<dbReference type="Pfam" id="PF00271">
    <property type="entry name" value="Helicase_C"/>
    <property type="match status" value="1"/>
</dbReference>
<keyword evidence="3" id="KW-0378">Hydrolase</keyword>
<dbReference type="AlphaFoldDB" id="A0A3N4L516"/>
<keyword evidence="12" id="KW-1185">Reference proteome</keyword>
<dbReference type="InterPro" id="IPR027417">
    <property type="entry name" value="P-loop_NTPase"/>
</dbReference>
<dbReference type="EC" id="5.6.2.4" evidence="7"/>
<dbReference type="PROSITE" id="PS51192">
    <property type="entry name" value="HELICASE_ATP_BIND_1"/>
    <property type="match status" value="1"/>
</dbReference>
<evidence type="ECO:0000313" key="11">
    <source>
        <dbReference type="EMBL" id="RPB15731.1"/>
    </source>
</evidence>
<protein>
    <recommendedName>
        <fullName evidence="7">DNA 3'-5' helicase</fullName>
        <ecNumber evidence="7">5.6.2.4</ecNumber>
    </recommendedName>
</protein>
<evidence type="ECO:0000256" key="5">
    <source>
        <dbReference type="ARBA" id="ARBA00022840"/>
    </source>
</evidence>
<dbReference type="GO" id="GO:0005694">
    <property type="term" value="C:chromosome"/>
    <property type="evidence" value="ECO:0007669"/>
    <property type="project" value="TreeGrafter"/>
</dbReference>
<keyword evidence="2" id="KW-0547">Nucleotide-binding</keyword>
<sequence length="682" mass="75147">MASRLLSRSLARSSTGALRLTSAAPPHTPPLLKPYRPTLVADRYQHSRGYAAATSQAVEVEDEAVEQLSEYPTTSPAARKILHDAWGYTSFRAEQEAVIARLLHGGSAVAVFPTGAGKSLLYQVAALGFGSGVTVVVSPLIALIKDQVQDLQRRGIGAAAVDSTMEREEVRAVFERVKNDEVRLLYVSPERLNNDAFVKLLQKTTVRLIAVDEAHCVYEWGNSFRPDYLRVARFVKEIKAERVLCVTATATPEITESISTAFGVPSDGVFRTSTYRPNLQLLSESFKTSRDRFDYLVEFLNSNPGATIVYTLKRSTAEVVAGLLETAGIEAFPYHAGMDKATRNATQDRFMKSNITIVATIAFGLGINKPDIRNIIHYGPPLSIENYAQEIGRAGRDGRPSKCLILMAPTDTRTHDFLTVNPLLTPRKSGIRRLLRHIFLTHASSAPPSSTITLPLHALARVLEDATMAVTALLMKVEMECDVVKALPTVYGEVLYRGLSRLQELNDEKAIAIVEESSRSDPDEGEGEGGGGGLWSFDLRRVSEQVGAGRETLLRQLHQWEHEGVVEIDSLGVAARYEVLRALPGTEEEADQVARKVHDVVKMHEKRSMEGRKRVLELVAGRECFVGVLAGYFGDGEVVGRGGCGHCQWCLDRKEGKGDEKRKEGEVLGKLKKKQWVKAWSR</sequence>
<dbReference type="GO" id="GO:0043138">
    <property type="term" value="F:3'-5' DNA helicase activity"/>
    <property type="evidence" value="ECO:0007669"/>
    <property type="project" value="UniProtKB-EC"/>
</dbReference>
<dbReference type="GO" id="GO:0005524">
    <property type="term" value="F:ATP binding"/>
    <property type="evidence" value="ECO:0007669"/>
    <property type="project" value="UniProtKB-KW"/>
</dbReference>
<reference evidence="11 12" key="1">
    <citation type="journal article" date="2018" name="Nat. Ecol. Evol.">
        <title>Pezizomycetes genomes reveal the molecular basis of ectomycorrhizal truffle lifestyle.</title>
        <authorList>
            <person name="Murat C."/>
            <person name="Payen T."/>
            <person name="Noel B."/>
            <person name="Kuo A."/>
            <person name="Morin E."/>
            <person name="Chen J."/>
            <person name="Kohler A."/>
            <person name="Krizsan K."/>
            <person name="Balestrini R."/>
            <person name="Da Silva C."/>
            <person name="Montanini B."/>
            <person name="Hainaut M."/>
            <person name="Levati E."/>
            <person name="Barry K.W."/>
            <person name="Belfiori B."/>
            <person name="Cichocki N."/>
            <person name="Clum A."/>
            <person name="Dockter R.B."/>
            <person name="Fauchery L."/>
            <person name="Guy J."/>
            <person name="Iotti M."/>
            <person name="Le Tacon F."/>
            <person name="Lindquist E.A."/>
            <person name="Lipzen A."/>
            <person name="Malagnac F."/>
            <person name="Mello A."/>
            <person name="Molinier V."/>
            <person name="Miyauchi S."/>
            <person name="Poulain J."/>
            <person name="Riccioni C."/>
            <person name="Rubini A."/>
            <person name="Sitrit Y."/>
            <person name="Splivallo R."/>
            <person name="Traeger S."/>
            <person name="Wang M."/>
            <person name="Zifcakova L."/>
            <person name="Wipf D."/>
            <person name="Zambonelli A."/>
            <person name="Paolocci F."/>
            <person name="Nowrousian M."/>
            <person name="Ottonello S."/>
            <person name="Baldrian P."/>
            <person name="Spatafora J.W."/>
            <person name="Henrissat B."/>
            <person name="Nagy L.G."/>
            <person name="Aury J.M."/>
            <person name="Wincker P."/>
            <person name="Grigoriev I.V."/>
            <person name="Bonfante P."/>
            <person name="Martin F.M."/>
        </authorList>
    </citation>
    <scope>NUCLEOTIDE SEQUENCE [LARGE SCALE GENOMIC DNA]</scope>
    <source>
        <strain evidence="11 12">CCBAS932</strain>
    </source>
</reference>
<evidence type="ECO:0000256" key="3">
    <source>
        <dbReference type="ARBA" id="ARBA00022801"/>
    </source>
</evidence>
<dbReference type="GO" id="GO:0016787">
    <property type="term" value="F:hydrolase activity"/>
    <property type="evidence" value="ECO:0007669"/>
    <property type="project" value="UniProtKB-KW"/>
</dbReference>
<evidence type="ECO:0000313" key="12">
    <source>
        <dbReference type="Proteomes" id="UP000277580"/>
    </source>
</evidence>
<dbReference type="NCBIfam" id="TIGR00614">
    <property type="entry name" value="recQ_fam"/>
    <property type="match status" value="1"/>
</dbReference>
<dbReference type="GO" id="GO:0000724">
    <property type="term" value="P:double-strand break repair via homologous recombination"/>
    <property type="evidence" value="ECO:0007669"/>
    <property type="project" value="TreeGrafter"/>
</dbReference>
<dbReference type="PANTHER" id="PTHR13710:SF120">
    <property type="entry name" value="BIFUNCTIONAL 3'-5' EXONUCLEASE_ATP-DEPENDENT HELICASE WRN"/>
    <property type="match status" value="1"/>
</dbReference>
<evidence type="ECO:0000256" key="1">
    <source>
        <dbReference type="ARBA" id="ARBA00005446"/>
    </source>
</evidence>
<dbReference type="GO" id="GO:0003676">
    <property type="term" value="F:nucleic acid binding"/>
    <property type="evidence" value="ECO:0007669"/>
    <property type="project" value="InterPro"/>
</dbReference>
<keyword evidence="4 11" id="KW-0347">Helicase</keyword>
<evidence type="ECO:0000259" key="10">
    <source>
        <dbReference type="PROSITE" id="PS51194"/>
    </source>
</evidence>
<feature type="region of interest" description="Disordered" evidence="8">
    <location>
        <begin position="515"/>
        <end position="535"/>
    </location>
</feature>
<dbReference type="EMBL" id="ML119112">
    <property type="protein sequence ID" value="RPB15731.1"/>
    <property type="molecule type" value="Genomic_DNA"/>
</dbReference>
<dbReference type="InParanoid" id="A0A3N4L516"/>
<evidence type="ECO:0000256" key="6">
    <source>
        <dbReference type="ARBA" id="ARBA00034617"/>
    </source>
</evidence>
<name>A0A3N4L516_9PEZI</name>
<dbReference type="SUPFAM" id="SSF52540">
    <property type="entry name" value="P-loop containing nucleoside triphosphate hydrolases"/>
    <property type="match status" value="1"/>
</dbReference>
<proteinExistence type="inferred from homology"/>